<dbReference type="InterPro" id="IPR045967">
    <property type="entry name" value="HAM1-like_N"/>
</dbReference>
<dbReference type="Pfam" id="PF19343">
    <property type="entry name" value="HAM1_N"/>
    <property type="match status" value="1"/>
</dbReference>
<dbReference type="OrthoDB" id="19394at2759"/>
<evidence type="ECO:0000259" key="2">
    <source>
        <dbReference type="Pfam" id="PF14613"/>
    </source>
</evidence>
<feature type="compositionally biased region" description="Low complexity" evidence="1">
    <location>
        <begin position="846"/>
        <end position="860"/>
    </location>
</feature>
<dbReference type="Pfam" id="PF14613">
    <property type="entry name" value="HAM1_C"/>
    <property type="match status" value="1"/>
</dbReference>
<accession>A0A2N3NLK3</accession>
<evidence type="ECO:0000313" key="5">
    <source>
        <dbReference type="Proteomes" id="UP000233524"/>
    </source>
</evidence>
<feature type="region of interest" description="Disordered" evidence="1">
    <location>
        <begin position="787"/>
        <end position="807"/>
    </location>
</feature>
<organism evidence="4 5">
    <name type="scientific">Lomentospora prolificans</name>
    <dbReference type="NCBI Taxonomy" id="41688"/>
    <lineage>
        <taxon>Eukaryota</taxon>
        <taxon>Fungi</taxon>
        <taxon>Dikarya</taxon>
        <taxon>Ascomycota</taxon>
        <taxon>Pezizomycotina</taxon>
        <taxon>Sordariomycetes</taxon>
        <taxon>Hypocreomycetidae</taxon>
        <taxon>Microascales</taxon>
        <taxon>Microascaceae</taxon>
        <taxon>Lomentospora</taxon>
    </lineage>
</organism>
<dbReference type="VEuPathDB" id="FungiDB:jhhlp_000023"/>
<dbReference type="PANTHER" id="PTHR31138">
    <property type="entry name" value="CHROMOSOME 19, WHOLE GENOME SHOTGUN SEQUENCE"/>
    <property type="match status" value="1"/>
</dbReference>
<feature type="compositionally biased region" description="Basic and acidic residues" evidence="1">
    <location>
        <begin position="254"/>
        <end position="271"/>
    </location>
</feature>
<dbReference type="Gene3D" id="3.15.10.10">
    <property type="entry name" value="Bactericidal permeability-increasing protein, domain 1"/>
    <property type="match status" value="1"/>
</dbReference>
<reference evidence="4 5" key="1">
    <citation type="journal article" date="2017" name="G3 (Bethesda)">
        <title>First Draft Genome Sequence of the Pathogenic Fungus Lomentospora prolificans (Formerly Scedosporium prolificans).</title>
        <authorList>
            <person name="Luo R."/>
            <person name="Zimin A."/>
            <person name="Workman R."/>
            <person name="Fan Y."/>
            <person name="Pertea G."/>
            <person name="Grossman N."/>
            <person name="Wear M.P."/>
            <person name="Jia B."/>
            <person name="Miller H."/>
            <person name="Casadevall A."/>
            <person name="Timp W."/>
            <person name="Zhang S.X."/>
            <person name="Salzberg S.L."/>
        </authorList>
    </citation>
    <scope>NUCLEOTIDE SEQUENCE [LARGE SCALE GENOMIC DNA]</scope>
    <source>
        <strain evidence="4 5">JHH-5317</strain>
    </source>
</reference>
<sequence length="992" mass="111109">IMASLGASVNRPTNVKLRDQNIESKLQLYGIYSAFKAGKVPSNEQIDVALNSFLESKALKSPSGRLSAEGQALVADAREVVRLAKYLFLSKNEGNLLQDFIWETEQFSPKAIQTPGAPVDKTTAQQHGNQALEGMRTLGTLLITNGQFRKLLKDFTVLFRDIAGDAASNVAGRVRPSEDQLGQIDMPAEDNTWHEKPNFSKENIRGRVRGAYGGKPKEDAKDIASTAANAANPVGSQRPGDVDAQAGASTGRNKLKDKFNKNVSEEDREKIKQRNEEYRRRVREYYNKKMPQERRDQTIWRLKKMIIECQQHPDYSRAVETLLNLAEQYGRHGRTAAEGGSGTIKQTRTHLQKAQDDLKLIIERFANGTSSDPLWNSVESLFEAARHDDELRNWFKRMDSYIRRCLLEQGYILDDSSNREWDHLYDHGRYLLRDKYRHNTDRIINETKFLSDQFDKDPQNKEFGLAVQRLFQHLGTDESGKPAFKPHLVKDLTEVIIPATVESIQYVPIPRIEYSDHQIDAVIENLIVEADNVFPNIIEMKSNHYFKMGRKKISNEQHQVFDVRVGGIQMDLRDVNYYIHRKTGFPSVKDTGIANIFLGGTGLTFELGVSTAQRHDRQKFFKVDNVDVDIQNLKVKLVKSKYKLVFSLLQAVLLKIMRPVIQKIVEKQIKDQFNKWDKVMYEIQKDAKSTLTDERARISAEEGGKKTNVYTRYMNSAKKYRKQKKAEAKRMAEQKGAGKKLNIAYTMHDSIFPDIKLSDATSTRATKYKDMSRQGQNWESPVFSIGHASRSNDIPRAPQVDEKQEQKRIYEQSRLDEQERLHKTQAQQQPGNLAYTQPGAAGLYAAQQGPGTYGQQPGAGNLTQQPGAGSYGEYPTGGDKVIGAPPMGNVGNIEKEKFGNNNQGLNAGGVGQLGNGHGNGAAGGYGNLQKEAGDFGTGLKIDPNSNCNTGAQGLGPSQYENGNAAGLRQTAEFPGTGGTGVPMVNPEINRIY</sequence>
<evidence type="ECO:0000256" key="1">
    <source>
        <dbReference type="SAM" id="MobiDB-lite"/>
    </source>
</evidence>
<proteinExistence type="predicted"/>
<dbReference type="InterPro" id="IPR027842">
    <property type="entry name" value="HAM1-like_C"/>
</dbReference>
<dbReference type="PANTHER" id="PTHR31138:SF1">
    <property type="entry name" value="PDZ DOMAIN-CONTAINING PROTEIN"/>
    <property type="match status" value="1"/>
</dbReference>
<feature type="non-terminal residue" evidence="4">
    <location>
        <position position="1"/>
    </location>
</feature>
<feature type="domain" description="HAM1-like N-terminal" evidence="3">
    <location>
        <begin position="7"/>
        <end position="615"/>
    </location>
</feature>
<protein>
    <submittedName>
        <fullName evidence="4">Uncharacterized protein</fullName>
    </submittedName>
</protein>
<evidence type="ECO:0000313" key="4">
    <source>
        <dbReference type="EMBL" id="PKS13252.1"/>
    </source>
</evidence>
<keyword evidence="5" id="KW-1185">Reference proteome</keyword>
<dbReference type="EMBL" id="NLAX01000001">
    <property type="protein sequence ID" value="PKS13252.1"/>
    <property type="molecule type" value="Genomic_DNA"/>
</dbReference>
<dbReference type="AlphaFoldDB" id="A0A2N3NLK3"/>
<dbReference type="Proteomes" id="UP000233524">
    <property type="component" value="Unassembled WGS sequence"/>
</dbReference>
<feature type="region of interest" description="Disordered" evidence="1">
    <location>
        <begin position="968"/>
        <end position="992"/>
    </location>
</feature>
<feature type="region of interest" description="Disordered" evidence="1">
    <location>
        <begin position="230"/>
        <end position="271"/>
    </location>
</feature>
<name>A0A2N3NLK3_9PEZI</name>
<feature type="domain" description="HAM1-like C-terminal" evidence="2">
    <location>
        <begin position="628"/>
        <end position="795"/>
    </location>
</feature>
<dbReference type="STRING" id="41688.A0A2N3NLK3"/>
<comment type="caution">
    <text evidence="4">The sequence shown here is derived from an EMBL/GenBank/DDBJ whole genome shotgun (WGS) entry which is preliminary data.</text>
</comment>
<feature type="region of interest" description="Disordered" evidence="1">
    <location>
        <begin position="846"/>
        <end position="875"/>
    </location>
</feature>
<gene>
    <name evidence="4" type="ORF">jhhlp_000023</name>
</gene>
<evidence type="ECO:0000259" key="3">
    <source>
        <dbReference type="Pfam" id="PF19343"/>
    </source>
</evidence>
<dbReference type="InParanoid" id="A0A2N3NLK3"/>